<comment type="caution">
    <text evidence="1">The sequence shown here is derived from an EMBL/GenBank/DDBJ whole genome shotgun (WGS) entry which is preliminary data.</text>
</comment>
<reference evidence="1 2" key="1">
    <citation type="journal article" date="2024" name="G3 (Bethesda)">
        <title>Genome assembly of Hibiscus sabdariffa L. provides insights into metabolisms of medicinal natural products.</title>
        <authorList>
            <person name="Kim T."/>
        </authorList>
    </citation>
    <scope>NUCLEOTIDE SEQUENCE [LARGE SCALE GENOMIC DNA]</scope>
    <source>
        <strain evidence="1">TK-2024</strain>
        <tissue evidence="1">Old leaves</tissue>
    </source>
</reference>
<name>A0ABR2U0L7_9ROSI</name>
<gene>
    <name evidence="1" type="ORF">V6N11_071378</name>
</gene>
<evidence type="ECO:0000313" key="2">
    <source>
        <dbReference type="Proteomes" id="UP001396334"/>
    </source>
</evidence>
<organism evidence="1 2">
    <name type="scientific">Hibiscus sabdariffa</name>
    <name type="common">roselle</name>
    <dbReference type="NCBI Taxonomy" id="183260"/>
    <lineage>
        <taxon>Eukaryota</taxon>
        <taxon>Viridiplantae</taxon>
        <taxon>Streptophyta</taxon>
        <taxon>Embryophyta</taxon>
        <taxon>Tracheophyta</taxon>
        <taxon>Spermatophyta</taxon>
        <taxon>Magnoliopsida</taxon>
        <taxon>eudicotyledons</taxon>
        <taxon>Gunneridae</taxon>
        <taxon>Pentapetalae</taxon>
        <taxon>rosids</taxon>
        <taxon>malvids</taxon>
        <taxon>Malvales</taxon>
        <taxon>Malvaceae</taxon>
        <taxon>Malvoideae</taxon>
        <taxon>Hibiscus</taxon>
    </lineage>
</organism>
<keyword evidence="2" id="KW-1185">Reference proteome</keyword>
<dbReference type="EMBL" id="JBBPBN010000003">
    <property type="protein sequence ID" value="KAK9043027.1"/>
    <property type="molecule type" value="Genomic_DNA"/>
</dbReference>
<evidence type="ECO:0000313" key="1">
    <source>
        <dbReference type="EMBL" id="KAK9043027.1"/>
    </source>
</evidence>
<sequence>MKKRLDIELRPRVRKVIIFRLILPLLGKDDLHFKIDLEGHAIPRKKRLGTSISTPQARGRNIAASSAVVLVIIGKGEEWSQSNSKRKTYMHNAMLVFASANKKFKHMETWIVSFSEKQEANTLDDEANDPIVC</sequence>
<accession>A0ABR2U0L7</accession>
<proteinExistence type="predicted"/>
<protein>
    <submittedName>
        <fullName evidence="1">Uncharacterized protein</fullName>
    </submittedName>
</protein>
<dbReference type="Proteomes" id="UP001396334">
    <property type="component" value="Unassembled WGS sequence"/>
</dbReference>